<dbReference type="Proteomes" id="UP001500880">
    <property type="component" value="Unassembled WGS sequence"/>
</dbReference>
<organism evidence="2 3">
    <name type="scientific">Salinibacillus aidingensis</name>
    <dbReference type="NCBI Taxonomy" id="237684"/>
    <lineage>
        <taxon>Bacteria</taxon>
        <taxon>Bacillati</taxon>
        <taxon>Bacillota</taxon>
        <taxon>Bacilli</taxon>
        <taxon>Bacillales</taxon>
        <taxon>Bacillaceae</taxon>
        <taxon>Salinibacillus</taxon>
    </lineage>
</organism>
<accession>A0ABN1BMZ2</accession>
<gene>
    <name evidence="2" type="ORF">GCM10008986_31190</name>
</gene>
<evidence type="ECO:0000313" key="3">
    <source>
        <dbReference type="Proteomes" id="UP001500880"/>
    </source>
</evidence>
<dbReference type="PANTHER" id="PTHR12993">
    <property type="entry name" value="N-ACETYLGLUCOSAMINYL-PHOSPHATIDYLINOSITOL DE-N-ACETYLASE-RELATED"/>
    <property type="match status" value="1"/>
</dbReference>
<dbReference type="EMBL" id="BAAADO010000007">
    <property type="protein sequence ID" value="GAA0501487.1"/>
    <property type="molecule type" value="Genomic_DNA"/>
</dbReference>
<proteinExistence type="predicted"/>
<dbReference type="InterPro" id="IPR024078">
    <property type="entry name" value="LmbE-like_dom_sf"/>
</dbReference>
<dbReference type="SUPFAM" id="SSF102588">
    <property type="entry name" value="LmbE-like"/>
    <property type="match status" value="1"/>
</dbReference>
<keyword evidence="3" id="KW-1185">Reference proteome</keyword>
<evidence type="ECO:0000256" key="1">
    <source>
        <dbReference type="ARBA" id="ARBA00001947"/>
    </source>
</evidence>
<sequence>MIPFEIPDPFNMKRALFIQPHPDDNEIGAGATIAKLVSSGVDVHYLTVTDGGSGSNDANLSTREVIDNRRKEQKEAGALLGVNKYHWLDFPDGHLYDNEELRAKLVGVIRKVRPDIIFTVDPWLSYETHMDHIITGKVASFAARTSGNFRFYPEQLQEGIKPHSVQAIAYYTTNNPNTFINVDRFWEQKIKAIQAHKSQFTGEYLTFVTNYFANKAMQIANQADGECRYAECFKILPPILLHSNVDAIDM</sequence>
<dbReference type="Pfam" id="PF02585">
    <property type="entry name" value="PIG-L"/>
    <property type="match status" value="1"/>
</dbReference>
<comment type="cofactor">
    <cofactor evidence="1">
        <name>Zn(2+)</name>
        <dbReference type="ChEBI" id="CHEBI:29105"/>
    </cofactor>
</comment>
<protein>
    <submittedName>
        <fullName evidence="2">PIG-L family deacetylase</fullName>
    </submittedName>
</protein>
<name>A0ABN1BMZ2_9BACI</name>
<comment type="caution">
    <text evidence="2">The sequence shown here is derived from an EMBL/GenBank/DDBJ whole genome shotgun (WGS) entry which is preliminary data.</text>
</comment>
<dbReference type="Gene3D" id="3.40.50.10320">
    <property type="entry name" value="LmbE-like"/>
    <property type="match status" value="1"/>
</dbReference>
<reference evidence="2 3" key="1">
    <citation type="journal article" date="2019" name="Int. J. Syst. Evol. Microbiol.">
        <title>The Global Catalogue of Microorganisms (GCM) 10K type strain sequencing project: providing services to taxonomists for standard genome sequencing and annotation.</title>
        <authorList>
            <consortium name="The Broad Institute Genomics Platform"/>
            <consortium name="The Broad Institute Genome Sequencing Center for Infectious Disease"/>
            <person name="Wu L."/>
            <person name="Ma J."/>
        </authorList>
    </citation>
    <scope>NUCLEOTIDE SEQUENCE [LARGE SCALE GENOMIC DNA]</scope>
    <source>
        <strain evidence="2 3">JCM 12389</strain>
    </source>
</reference>
<dbReference type="PANTHER" id="PTHR12993:SF11">
    <property type="entry name" value="N-ACETYLGLUCOSAMINYL-PHOSPHATIDYLINOSITOL DE-N-ACETYLASE"/>
    <property type="match status" value="1"/>
</dbReference>
<dbReference type="InterPro" id="IPR003737">
    <property type="entry name" value="GlcNAc_PI_deacetylase-related"/>
</dbReference>
<evidence type="ECO:0000313" key="2">
    <source>
        <dbReference type="EMBL" id="GAA0501487.1"/>
    </source>
</evidence>